<comment type="caution">
    <text evidence="2">The sequence shown here is derived from an EMBL/GenBank/DDBJ whole genome shotgun (WGS) entry which is preliminary data.</text>
</comment>
<dbReference type="Pfam" id="PF00156">
    <property type="entry name" value="Pribosyltran"/>
    <property type="match status" value="1"/>
</dbReference>
<feature type="domain" description="Phosphoribosyltransferase" evidence="1">
    <location>
        <begin position="31"/>
        <end position="152"/>
    </location>
</feature>
<gene>
    <name evidence="2" type="ORF">A2903_01035</name>
</gene>
<name>A0A1F6WQ05_9BACT</name>
<evidence type="ECO:0000313" key="2">
    <source>
        <dbReference type="EMBL" id="OGI83904.1"/>
    </source>
</evidence>
<proteinExistence type="predicted"/>
<dbReference type="Gene3D" id="3.40.50.2020">
    <property type="match status" value="1"/>
</dbReference>
<dbReference type="SUPFAM" id="SSF53271">
    <property type="entry name" value="PRTase-like"/>
    <property type="match status" value="1"/>
</dbReference>
<dbReference type="Proteomes" id="UP000178184">
    <property type="component" value="Unassembled WGS sequence"/>
</dbReference>
<dbReference type="AlphaFoldDB" id="A0A1F6WQ05"/>
<dbReference type="CDD" id="cd06223">
    <property type="entry name" value="PRTases_typeI"/>
    <property type="match status" value="1"/>
</dbReference>
<accession>A0A1F6WQ05</accession>
<protein>
    <recommendedName>
        <fullName evidence="1">Phosphoribosyltransferase domain-containing protein</fullName>
    </recommendedName>
</protein>
<evidence type="ECO:0000259" key="1">
    <source>
        <dbReference type="Pfam" id="PF00156"/>
    </source>
</evidence>
<dbReference type="InterPro" id="IPR000836">
    <property type="entry name" value="PRTase_dom"/>
</dbReference>
<organism evidence="2 3">
    <name type="scientific">Candidatus Nomurabacteria bacterium RIFCSPLOWO2_01_FULL_33_17</name>
    <dbReference type="NCBI Taxonomy" id="1801764"/>
    <lineage>
        <taxon>Bacteria</taxon>
        <taxon>Candidatus Nomuraibacteriota</taxon>
    </lineage>
</organism>
<dbReference type="EMBL" id="MFUO01000017">
    <property type="protein sequence ID" value="OGI83904.1"/>
    <property type="molecule type" value="Genomic_DNA"/>
</dbReference>
<reference evidence="2 3" key="1">
    <citation type="journal article" date="2016" name="Nat. Commun.">
        <title>Thousands of microbial genomes shed light on interconnected biogeochemical processes in an aquifer system.</title>
        <authorList>
            <person name="Anantharaman K."/>
            <person name="Brown C.T."/>
            <person name="Hug L.A."/>
            <person name="Sharon I."/>
            <person name="Castelle C.J."/>
            <person name="Probst A.J."/>
            <person name="Thomas B.C."/>
            <person name="Singh A."/>
            <person name="Wilkins M.J."/>
            <person name="Karaoz U."/>
            <person name="Brodie E.L."/>
            <person name="Williams K.H."/>
            <person name="Hubbard S.S."/>
            <person name="Banfield J.F."/>
        </authorList>
    </citation>
    <scope>NUCLEOTIDE SEQUENCE [LARGE SCALE GENOMIC DNA]</scope>
</reference>
<evidence type="ECO:0000313" key="3">
    <source>
        <dbReference type="Proteomes" id="UP000178184"/>
    </source>
</evidence>
<sequence length="270" mass="30516">MNEGLPKEIKYTEKSDPGEERDVNLIMETVKIDSQRILEKIRNSIDNHKYGAILGIDGGGRVPALILGKTINNIYASKREEKIKTFFITGSRSLNIYGKDTEKIKQLTSYFKQNSFEGIKNKDGKVLIVEDVVASGASLKLIVQVLQDLKLQYDITTLSFDDSRLINNNNKEKDIVEIEKKLGSKIHYGEYGGVSKLYGSKQMQGVHKSPDLLFSKPLGKPVSKVKYVNIPSLDGHSFEFIQDEQNKEVLRGTRELVSKISEELTKEYLK</sequence>
<dbReference type="InterPro" id="IPR029057">
    <property type="entry name" value="PRTase-like"/>
</dbReference>